<sequence length="905" mass="99916">MEATVANTDGSREEIKLHALAFVRSCNRKHRRALHDHLADKSDVRPHYPRESDVTQPIPQLLATYTTWVSSSNVETALLFERSLEQSLVQIAHSVLHGNLLVSALVEDLVASVPFPAIIAWKLHELCALDFNHVLCRAVCPGTPFRKRTHPSSSRDIDVSSAGVVQLAAALDTVPPASMRDYSAILGHILATYVDTSCSQHPRQVSPPVLRIAVHALVRHLCDVQRAGSSYLPLLQHISPALASHPAMQTLLKTQLLAHVTAPPYLLKRRVLKRHAATYPDFVLHYIQLARRKLNALAASSSSPNHKDNNNHDLEDHINTFLDTGKVPAPIRTRLLLQDATWHGKLKPALLAARDVGSHVLSLGWMQLVHTLAREGAIRHSEYAPFVAAMHGIVQVRTASRGAECPVDQLATELVDSMAGTCTLPPMSADLGTRMRRSWLCTYQVHPAWAAQRPSHPSTRNSPPLSHCQLESGLMLFHQVVPLLFANPGDIQPANLHTALVKTFVDAAGAVLVVGGTPGRTARVCQMLVELLHVCYAHSRVLVSRDRVLVSSGAYTPPPKLQHTVRSFVRRHLHAIAPWPPRVTSMLNLLLTDVADRAFPSSTHQDGDADDLVVACLAVSAPHLQPPPAPVYAHLHAALCHSPSSSSSTASSLARLHTQVSLDHPAAIDMTLSVLRHWLAWTQQHTPPPRAQDVLAHLHNTTNTLVLLERICHMYLSPTRPIAIVPAAFLTVLLQLTHQLLSHDTQRVGHWLVEYYAAAHSTHPRDHTSPPAVWFLLVLTQCSPSLLDECVRVHGTMWLEQTCRAFLAVRRLPPEHTPPIPSIALARFPSVLDEVLASARRHSVAFSTAHYLMHLGPVVSHHLQVKLQSLRILDDDDDDTHEDVRSQSPPPYEPLVFNNQLHAWE</sequence>
<proteinExistence type="predicted"/>
<protein>
    <submittedName>
        <fullName evidence="1">Uncharacterized protein</fullName>
    </submittedName>
</protein>
<evidence type="ECO:0000313" key="2">
    <source>
        <dbReference type="Proteomes" id="UP000284702"/>
    </source>
</evidence>
<dbReference type="EMBL" id="MZMZ02003266">
    <property type="protein sequence ID" value="RQM22148.1"/>
    <property type="molecule type" value="Genomic_DNA"/>
</dbReference>
<dbReference type="VEuPathDB" id="FungiDB:H257_11227"/>
<evidence type="ECO:0000313" key="1">
    <source>
        <dbReference type="EMBL" id="RQM22148.1"/>
    </source>
</evidence>
<accession>A0A3R7WD46</accession>
<name>A0A3R7WD46_APHAT</name>
<comment type="caution">
    <text evidence="1">The sequence shown here is derived from an EMBL/GenBank/DDBJ whole genome shotgun (WGS) entry which is preliminary data.</text>
</comment>
<gene>
    <name evidence="1" type="ORF">B5M09_009027</name>
</gene>
<keyword evidence="2" id="KW-1185">Reference proteome</keyword>
<organism evidence="1 2">
    <name type="scientific">Aphanomyces astaci</name>
    <name type="common">Crayfish plague agent</name>
    <dbReference type="NCBI Taxonomy" id="112090"/>
    <lineage>
        <taxon>Eukaryota</taxon>
        <taxon>Sar</taxon>
        <taxon>Stramenopiles</taxon>
        <taxon>Oomycota</taxon>
        <taxon>Saprolegniomycetes</taxon>
        <taxon>Saprolegniales</taxon>
        <taxon>Verrucalvaceae</taxon>
        <taxon>Aphanomyces</taxon>
    </lineage>
</organism>
<dbReference type="Proteomes" id="UP000284702">
    <property type="component" value="Unassembled WGS sequence"/>
</dbReference>
<reference evidence="1" key="1">
    <citation type="submission" date="2018-07" db="EMBL/GenBank/DDBJ databases">
        <title>Annotation of Aphanomyces astaci genome assembly.</title>
        <authorList>
            <person name="Studholme D.J."/>
        </authorList>
    </citation>
    <scope>NUCLEOTIDE SEQUENCE [LARGE SCALE GENOMIC DNA]</scope>
    <source>
        <strain evidence="1">Pc</strain>
    </source>
</reference>
<dbReference type="AlphaFoldDB" id="A0A3R7WD46"/>